<dbReference type="RefSeq" id="WP_146682715.1">
    <property type="nucleotide sequence ID" value="NZ_CP019646.1"/>
</dbReference>
<evidence type="ECO:0000256" key="1">
    <source>
        <dbReference type="ARBA" id="ARBA00007957"/>
    </source>
</evidence>
<dbReference type="PANTHER" id="PTHR33202:SF7">
    <property type="entry name" value="FERRIC UPTAKE REGULATION PROTEIN"/>
    <property type="match status" value="1"/>
</dbReference>
<keyword evidence="4" id="KW-0805">Transcription regulation</keyword>
<keyword evidence="9" id="KW-1185">Reference proteome</keyword>
<dbReference type="SUPFAM" id="SSF46785">
    <property type="entry name" value="Winged helix' DNA-binding domain"/>
    <property type="match status" value="1"/>
</dbReference>
<dbReference type="GO" id="GO:0045892">
    <property type="term" value="P:negative regulation of DNA-templated transcription"/>
    <property type="evidence" value="ECO:0007669"/>
    <property type="project" value="TreeGrafter"/>
</dbReference>
<dbReference type="PANTHER" id="PTHR33202">
    <property type="entry name" value="ZINC UPTAKE REGULATION PROTEIN"/>
    <property type="match status" value="1"/>
</dbReference>
<dbReference type="InterPro" id="IPR043135">
    <property type="entry name" value="Fur_C"/>
</dbReference>
<evidence type="ECO:0000256" key="7">
    <source>
        <dbReference type="PIRSR" id="PIRSR602481-1"/>
    </source>
</evidence>
<dbReference type="Gene3D" id="1.10.10.10">
    <property type="entry name" value="Winged helix-like DNA-binding domain superfamily/Winged helix DNA-binding domain"/>
    <property type="match status" value="1"/>
</dbReference>
<dbReference type="InterPro" id="IPR036388">
    <property type="entry name" value="WH-like_DNA-bd_sf"/>
</dbReference>
<evidence type="ECO:0000256" key="5">
    <source>
        <dbReference type="ARBA" id="ARBA00023125"/>
    </source>
</evidence>
<evidence type="ECO:0000256" key="2">
    <source>
        <dbReference type="ARBA" id="ARBA00022491"/>
    </source>
</evidence>
<comment type="similarity">
    <text evidence="1">Belongs to the Fur family.</text>
</comment>
<feature type="binding site" evidence="7">
    <location>
        <position position="97"/>
    </location>
    <ligand>
        <name>Zn(2+)</name>
        <dbReference type="ChEBI" id="CHEBI:29105"/>
    </ligand>
</feature>
<dbReference type="GO" id="GO:1900376">
    <property type="term" value="P:regulation of secondary metabolite biosynthetic process"/>
    <property type="evidence" value="ECO:0007669"/>
    <property type="project" value="TreeGrafter"/>
</dbReference>
<comment type="cofactor">
    <cofactor evidence="7">
        <name>Zn(2+)</name>
        <dbReference type="ChEBI" id="CHEBI:29105"/>
    </cofactor>
    <text evidence="7">Binds 1 zinc ion per subunit.</text>
</comment>
<feature type="binding site" evidence="7">
    <location>
        <position position="137"/>
    </location>
    <ligand>
        <name>Zn(2+)</name>
        <dbReference type="ChEBI" id="CHEBI:29105"/>
    </ligand>
</feature>
<evidence type="ECO:0000256" key="3">
    <source>
        <dbReference type="ARBA" id="ARBA00022833"/>
    </source>
</evidence>
<evidence type="ECO:0000256" key="6">
    <source>
        <dbReference type="ARBA" id="ARBA00023163"/>
    </source>
</evidence>
<dbReference type="KEGG" id="pbas:SMSP2_00803"/>
<gene>
    <name evidence="8" type="primary">perR</name>
    <name evidence="8" type="ORF">SMSP2_00803</name>
</gene>
<dbReference type="InterPro" id="IPR036390">
    <property type="entry name" value="WH_DNA-bd_sf"/>
</dbReference>
<dbReference type="Pfam" id="PF01475">
    <property type="entry name" value="FUR"/>
    <property type="match status" value="1"/>
</dbReference>
<dbReference type="OrthoDB" id="8659436at2"/>
<keyword evidence="2" id="KW-0678">Repressor</keyword>
<dbReference type="GO" id="GO:0008270">
    <property type="term" value="F:zinc ion binding"/>
    <property type="evidence" value="ECO:0007669"/>
    <property type="project" value="TreeGrafter"/>
</dbReference>
<reference evidence="9" key="1">
    <citation type="submission" date="2017-02" db="EMBL/GenBank/DDBJ databases">
        <title>Comparative genomics and description of representatives of a novel lineage of planctomycetes thriving in anoxic sediments.</title>
        <authorList>
            <person name="Spring S."/>
            <person name="Bunk B."/>
            <person name="Sproer C."/>
        </authorList>
    </citation>
    <scope>NUCLEOTIDE SEQUENCE [LARGE SCALE GENOMIC DNA]</scope>
    <source>
        <strain evidence="9">SM-Chi-D1</strain>
    </source>
</reference>
<dbReference type="EMBL" id="CP019646">
    <property type="protein sequence ID" value="AQQ70454.1"/>
    <property type="molecule type" value="Genomic_DNA"/>
</dbReference>
<feature type="binding site" evidence="7">
    <location>
        <position position="140"/>
    </location>
    <ligand>
        <name>Zn(2+)</name>
        <dbReference type="ChEBI" id="CHEBI:29105"/>
    </ligand>
</feature>
<sequence length="152" mass="17204">MQQKNSKKWLMEKCRAKGLKVTPQRLEIHRVLNESGDHPTAEMVYKRVRKKLPGVSADTVNRTLLMLADIGAAYIVEGTGHVRRFDAHTGKHQHLRCVKCGRIIDFHHEPFDMLELPDEISSGFEVTRSTVFFEGVCGQCQSGGIADERSEQ</sequence>
<keyword evidence="6" id="KW-0804">Transcription</keyword>
<dbReference type="Proteomes" id="UP000188181">
    <property type="component" value="Chromosome"/>
</dbReference>
<name>A0A1Q2MCR5_9BACT</name>
<keyword evidence="5" id="KW-0238">DNA-binding</keyword>
<evidence type="ECO:0000256" key="4">
    <source>
        <dbReference type="ARBA" id="ARBA00023015"/>
    </source>
</evidence>
<feature type="binding site" evidence="7">
    <location>
        <position position="100"/>
    </location>
    <ligand>
        <name>Zn(2+)</name>
        <dbReference type="ChEBI" id="CHEBI:29105"/>
    </ligand>
</feature>
<dbReference type="Gene3D" id="3.30.1490.190">
    <property type="match status" value="1"/>
</dbReference>
<dbReference type="InterPro" id="IPR002481">
    <property type="entry name" value="FUR"/>
</dbReference>
<dbReference type="GO" id="GO:0003700">
    <property type="term" value="F:DNA-binding transcription factor activity"/>
    <property type="evidence" value="ECO:0007669"/>
    <property type="project" value="InterPro"/>
</dbReference>
<dbReference type="GO" id="GO:0000976">
    <property type="term" value="F:transcription cis-regulatory region binding"/>
    <property type="evidence" value="ECO:0007669"/>
    <property type="project" value="TreeGrafter"/>
</dbReference>
<dbReference type="STRING" id="1851148.SMSP2_00803"/>
<keyword evidence="3 7" id="KW-0862">Zinc</keyword>
<evidence type="ECO:0000313" key="9">
    <source>
        <dbReference type="Proteomes" id="UP000188181"/>
    </source>
</evidence>
<dbReference type="AlphaFoldDB" id="A0A1Q2MCR5"/>
<keyword evidence="7" id="KW-0479">Metal-binding</keyword>
<accession>A0A1Q2MCR5</accession>
<dbReference type="CDD" id="cd07153">
    <property type="entry name" value="Fur_like"/>
    <property type="match status" value="1"/>
</dbReference>
<protein>
    <submittedName>
        <fullName evidence="8">Peroxide-responsive repressor PerR</fullName>
    </submittedName>
</protein>
<proteinExistence type="inferred from homology"/>
<organism evidence="8 9">
    <name type="scientific">Limihaloglobus sulfuriphilus</name>
    <dbReference type="NCBI Taxonomy" id="1851148"/>
    <lineage>
        <taxon>Bacteria</taxon>
        <taxon>Pseudomonadati</taxon>
        <taxon>Planctomycetota</taxon>
        <taxon>Phycisphaerae</taxon>
        <taxon>Sedimentisphaerales</taxon>
        <taxon>Sedimentisphaeraceae</taxon>
        <taxon>Limihaloglobus</taxon>
    </lineage>
</organism>
<evidence type="ECO:0000313" key="8">
    <source>
        <dbReference type="EMBL" id="AQQ70454.1"/>
    </source>
</evidence>